<reference evidence="3 4" key="1">
    <citation type="submission" date="2016-01" db="EMBL/GenBank/DDBJ databases">
        <title>Highly variable Streptococcus oralis are common among viridans streptococci isolated from primates.</title>
        <authorList>
            <person name="Denapaite D."/>
            <person name="Rieger M."/>
            <person name="Koendgen S."/>
            <person name="Brueckner R."/>
            <person name="Ochigava I."/>
            <person name="Kappeler P."/>
            <person name="Maetz-Rensing K."/>
            <person name="Leendertz F."/>
            <person name="Hakenbeck R."/>
        </authorList>
    </citation>
    <scope>NUCLEOTIDE SEQUENCE [LARGE SCALE GENOMIC DNA]</scope>
    <source>
        <strain evidence="3 4">DD24</strain>
    </source>
</reference>
<evidence type="ECO:0000313" key="4">
    <source>
        <dbReference type="Proteomes" id="UP000070353"/>
    </source>
</evidence>
<dbReference type="PANTHER" id="PTHR46558:SF11">
    <property type="entry name" value="HTH-TYPE TRANSCRIPTIONAL REGULATOR XRE"/>
    <property type="match status" value="1"/>
</dbReference>
<dbReference type="GO" id="GO:0003677">
    <property type="term" value="F:DNA binding"/>
    <property type="evidence" value="ECO:0007669"/>
    <property type="project" value="UniProtKB-KW"/>
</dbReference>
<name>A0A139QSJ3_STROR</name>
<sequence length="272" mass="30820">MSNRLKKLRREKELTQADLAKVLNTNQSQYGKYENGKTNLSLENAQILSEYFGVTLSYLLGLDDDSGTDGSRKMKLSKLDPFEKTPNRIGELINSSDKSLKQISQEININYETLSAYKRQLRRPKKENAKILAEYFGVSIPYLLGLDDDSCIDGSKNMTPFQTLVKNSKLSLKEISEATGIGYSTLGNYNQGSRSPNAKNAQILSEYFGVSIPYLLGYEENFTANKPNATISIELVKELSFISEKKSKLLQEYIELDKKERDIIKQIKEIVR</sequence>
<protein>
    <recommendedName>
        <fullName evidence="2">HTH cro/C1-type domain-containing protein</fullName>
    </recommendedName>
</protein>
<dbReference type="SMART" id="SM00530">
    <property type="entry name" value="HTH_XRE"/>
    <property type="match status" value="3"/>
</dbReference>
<accession>A0A139QSJ3</accession>
<evidence type="ECO:0000256" key="1">
    <source>
        <dbReference type="ARBA" id="ARBA00023125"/>
    </source>
</evidence>
<feature type="domain" description="HTH cro/C1-type" evidence="2">
    <location>
        <begin position="5"/>
        <end position="59"/>
    </location>
</feature>
<dbReference type="InterPro" id="IPR001387">
    <property type="entry name" value="Cro/C1-type_HTH"/>
</dbReference>
<keyword evidence="1" id="KW-0238">DNA-binding</keyword>
<dbReference type="Gene3D" id="1.10.260.40">
    <property type="entry name" value="lambda repressor-like DNA-binding domains"/>
    <property type="match status" value="3"/>
</dbReference>
<dbReference type="Proteomes" id="UP000070353">
    <property type="component" value="Unassembled WGS sequence"/>
</dbReference>
<dbReference type="EMBL" id="LQZB01000077">
    <property type="protein sequence ID" value="KXU05507.1"/>
    <property type="molecule type" value="Genomic_DNA"/>
</dbReference>
<dbReference type="PANTHER" id="PTHR46558">
    <property type="entry name" value="TRACRIPTIONAL REGULATORY PROTEIN-RELATED-RELATED"/>
    <property type="match status" value="1"/>
</dbReference>
<gene>
    <name evidence="3" type="ORF">SORDD24_00565</name>
</gene>
<evidence type="ECO:0000259" key="2">
    <source>
        <dbReference type="PROSITE" id="PS50943"/>
    </source>
</evidence>
<dbReference type="SUPFAM" id="SSF47413">
    <property type="entry name" value="lambda repressor-like DNA-binding domains"/>
    <property type="match status" value="3"/>
</dbReference>
<comment type="caution">
    <text evidence="3">The sequence shown here is derived from an EMBL/GenBank/DDBJ whole genome shotgun (WGS) entry which is preliminary data.</text>
</comment>
<dbReference type="InterPro" id="IPR010982">
    <property type="entry name" value="Lambda_DNA-bd_dom_sf"/>
</dbReference>
<dbReference type="PATRIC" id="fig|1303.84.peg.632"/>
<proteinExistence type="predicted"/>
<feature type="domain" description="HTH cro/C1-type" evidence="2">
    <location>
        <begin position="99"/>
        <end position="143"/>
    </location>
</feature>
<dbReference type="Pfam" id="PF01381">
    <property type="entry name" value="HTH_3"/>
    <property type="match status" value="3"/>
</dbReference>
<feature type="domain" description="HTH cro/C1-type" evidence="2">
    <location>
        <begin position="166"/>
        <end position="215"/>
    </location>
</feature>
<dbReference type="CDD" id="cd00093">
    <property type="entry name" value="HTH_XRE"/>
    <property type="match status" value="3"/>
</dbReference>
<dbReference type="PROSITE" id="PS50943">
    <property type="entry name" value="HTH_CROC1"/>
    <property type="match status" value="3"/>
</dbReference>
<organism evidence="3 4">
    <name type="scientific">Streptococcus oralis</name>
    <dbReference type="NCBI Taxonomy" id="1303"/>
    <lineage>
        <taxon>Bacteria</taxon>
        <taxon>Bacillati</taxon>
        <taxon>Bacillota</taxon>
        <taxon>Bacilli</taxon>
        <taxon>Lactobacillales</taxon>
        <taxon>Streptococcaceae</taxon>
        <taxon>Streptococcus</taxon>
    </lineage>
</organism>
<evidence type="ECO:0000313" key="3">
    <source>
        <dbReference type="EMBL" id="KXU05507.1"/>
    </source>
</evidence>
<dbReference type="AlphaFoldDB" id="A0A139QSJ3"/>